<comment type="caution">
    <text evidence="2">The sequence shown here is derived from an EMBL/GenBank/DDBJ whole genome shotgun (WGS) entry which is preliminary data.</text>
</comment>
<dbReference type="EMBL" id="JAHRHJ020000003">
    <property type="protein sequence ID" value="KAH9323133.1"/>
    <property type="molecule type" value="Genomic_DNA"/>
</dbReference>
<organism evidence="2 3">
    <name type="scientific">Taxus chinensis</name>
    <name type="common">Chinese yew</name>
    <name type="synonym">Taxus wallichiana var. chinensis</name>
    <dbReference type="NCBI Taxonomy" id="29808"/>
    <lineage>
        <taxon>Eukaryota</taxon>
        <taxon>Viridiplantae</taxon>
        <taxon>Streptophyta</taxon>
        <taxon>Embryophyta</taxon>
        <taxon>Tracheophyta</taxon>
        <taxon>Spermatophyta</taxon>
        <taxon>Pinopsida</taxon>
        <taxon>Pinidae</taxon>
        <taxon>Conifers II</taxon>
        <taxon>Cupressales</taxon>
        <taxon>Taxaceae</taxon>
        <taxon>Taxus</taxon>
    </lineage>
</organism>
<name>A0AA38LFQ1_TAXCH</name>
<evidence type="ECO:0000313" key="3">
    <source>
        <dbReference type="Proteomes" id="UP000824469"/>
    </source>
</evidence>
<proteinExistence type="predicted"/>
<feature type="region of interest" description="Disordered" evidence="1">
    <location>
        <begin position="13"/>
        <end position="52"/>
    </location>
</feature>
<accession>A0AA38LFQ1</accession>
<evidence type="ECO:0000256" key="1">
    <source>
        <dbReference type="SAM" id="MobiDB-lite"/>
    </source>
</evidence>
<keyword evidence="3" id="KW-1185">Reference proteome</keyword>
<feature type="non-terminal residue" evidence="2">
    <location>
        <position position="1"/>
    </location>
</feature>
<feature type="non-terminal residue" evidence="2">
    <location>
        <position position="52"/>
    </location>
</feature>
<evidence type="ECO:0000313" key="2">
    <source>
        <dbReference type="EMBL" id="KAH9323133.1"/>
    </source>
</evidence>
<protein>
    <submittedName>
        <fullName evidence="2">Uncharacterized protein</fullName>
    </submittedName>
</protein>
<dbReference type="Proteomes" id="UP000824469">
    <property type="component" value="Unassembled WGS sequence"/>
</dbReference>
<dbReference type="AlphaFoldDB" id="A0AA38LFQ1"/>
<feature type="compositionally biased region" description="Basic and acidic residues" evidence="1">
    <location>
        <begin position="16"/>
        <end position="39"/>
    </location>
</feature>
<gene>
    <name evidence="2" type="ORF">KI387_017772</name>
</gene>
<reference evidence="2 3" key="1">
    <citation type="journal article" date="2021" name="Nat. Plants">
        <title>The Taxus genome provides insights into paclitaxel biosynthesis.</title>
        <authorList>
            <person name="Xiong X."/>
            <person name="Gou J."/>
            <person name="Liao Q."/>
            <person name="Li Y."/>
            <person name="Zhou Q."/>
            <person name="Bi G."/>
            <person name="Li C."/>
            <person name="Du R."/>
            <person name="Wang X."/>
            <person name="Sun T."/>
            <person name="Guo L."/>
            <person name="Liang H."/>
            <person name="Lu P."/>
            <person name="Wu Y."/>
            <person name="Zhang Z."/>
            <person name="Ro D.K."/>
            <person name="Shang Y."/>
            <person name="Huang S."/>
            <person name="Yan J."/>
        </authorList>
    </citation>
    <scope>NUCLEOTIDE SEQUENCE [LARGE SCALE GENOMIC DNA]</scope>
    <source>
        <strain evidence="2">Ta-2019</strain>
    </source>
</reference>
<sequence length="52" mass="6046">WFRDIFPRQSRTVGTKVHDGRVGREKVKKLQRETRKPESVEAGDFHPGQLGQ</sequence>